<dbReference type="GO" id="GO:0006298">
    <property type="term" value="P:mismatch repair"/>
    <property type="evidence" value="ECO:0007669"/>
    <property type="project" value="InterPro"/>
</dbReference>
<dbReference type="SMART" id="SM00534">
    <property type="entry name" value="MUTSac"/>
    <property type="match status" value="1"/>
</dbReference>
<reference evidence="6" key="1">
    <citation type="journal article" date="2015" name="Proc. Natl. Acad. Sci. U.S.A.">
        <title>Networks of energetic and metabolic interactions define dynamics in microbial communities.</title>
        <authorList>
            <person name="Embree M."/>
            <person name="Liu J.K."/>
            <person name="Al-Bassam M.M."/>
            <person name="Zengler K."/>
        </authorList>
    </citation>
    <scope>NUCLEOTIDE SEQUENCE</scope>
</reference>
<dbReference type="GO" id="GO:0005524">
    <property type="term" value="F:ATP binding"/>
    <property type="evidence" value="ECO:0007669"/>
    <property type="project" value="UniProtKB-KW"/>
</dbReference>
<dbReference type="GO" id="GO:0140664">
    <property type="term" value="F:ATP-dependent DNA damage sensor activity"/>
    <property type="evidence" value="ECO:0007669"/>
    <property type="project" value="InterPro"/>
</dbReference>
<protein>
    <submittedName>
        <fullName evidence="6">Dna mismatch repair protein</fullName>
    </submittedName>
</protein>
<keyword evidence="2" id="KW-0067">ATP-binding</keyword>
<dbReference type="InterPro" id="IPR012401">
    <property type="entry name" value="DNA-bd_MutS2_arc"/>
</dbReference>
<gene>
    <name evidence="6" type="ORF">ASZ90_013626</name>
</gene>
<proteinExistence type="inferred from homology"/>
<dbReference type="Gene3D" id="3.40.50.300">
    <property type="entry name" value="P-loop containing nucleotide triphosphate hydrolases"/>
    <property type="match status" value="1"/>
</dbReference>
<keyword evidence="3" id="KW-0238">DNA-binding</keyword>
<dbReference type="InterPro" id="IPR045076">
    <property type="entry name" value="MutS"/>
</dbReference>
<dbReference type="PIRSF" id="PIRSF029254">
    <property type="entry name" value="MutS_C_archaeal"/>
    <property type="match status" value="1"/>
</dbReference>
<evidence type="ECO:0000256" key="4">
    <source>
        <dbReference type="SAM" id="Coils"/>
    </source>
</evidence>
<keyword evidence="4" id="KW-0175">Coiled coil</keyword>
<dbReference type="PANTHER" id="PTHR11361:SF125">
    <property type="entry name" value="DNA-BINDING PROTEIN MUTS2"/>
    <property type="match status" value="1"/>
</dbReference>
<evidence type="ECO:0000259" key="5">
    <source>
        <dbReference type="SMART" id="SM00534"/>
    </source>
</evidence>
<comment type="caution">
    <text evidence="6">The sequence shown here is derived from an EMBL/GenBank/DDBJ whole genome shotgun (WGS) entry which is preliminary data.</text>
</comment>
<dbReference type="AlphaFoldDB" id="A0A0W8F796"/>
<name>A0A0W8F796_9ZZZZ</name>
<evidence type="ECO:0000256" key="3">
    <source>
        <dbReference type="ARBA" id="ARBA00023125"/>
    </source>
</evidence>
<evidence type="ECO:0000313" key="6">
    <source>
        <dbReference type="EMBL" id="KUG16716.1"/>
    </source>
</evidence>
<evidence type="ECO:0000256" key="2">
    <source>
        <dbReference type="ARBA" id="ARBA00022840"/>
    </source>
</evidence>
<sequence length="664" mass="74503">MDLPGVGPRLRERLREHYGDEEKALKAVRDGDLLGLCSTLSERQALQLVQYARALKFRVSPDEFLATDEAVRIYSLLISRLAGFAHTEYARLKIGTLFPSSSQEMIEENRLAASHSLEVARRMEGLGLEEQLRSIRPLRERSSSRVRERAVAASSAEDFQRLKSRGLDRLIDLHLAESPQELLALARSYSVVSLVGEGMVDAEEVERAESLEDWYLVPEAVLGFYRENMETLAAAVEAALKLRAAGVEDFEDWEDFFDLISRLSDKSDLEAERLSRLAARLERSVDQAASAANEELKRRIEQSSLTLDGTDLLQVMSRGDGIRELFEIRMKGIYQEVLKEAKERAREELDLKGAEEVWLDEIFSSAVSYPLELDRGALRSFEQELRSRQEERGLKAKRELARGLADERNRAETLVHILMEFDYSYALGSFTLKEGLSFPEIASETGLCFQGARNLSLEQPEKVSYCLGGGPGEPPEMVALLSGVNSGGKTTLLDLISQIVILAQMGLPVPADSCRMGLFEQLYYFSKSRGTLSAGAFETAMRKFAVVENEKRKLVLADELESITEPGASARIIACMLDELNRRGSAAVFVSHLAEDVRRFSETPVRVDGIEAEGLDENNCLVVCRSPRYNYLAKSTPELILDRLVRTTKGQEKEFYSRLLGKFR</sequence>
<dbReference type="InterPro" id="IPR000432">
    <property type="entry name" value="DNA_mismatch_repair_MutS_C"/>
</dbReference>
<dbReference type="EMBL" id="LNQE01001483">
    <property type="protein sequence ID" value="KUG16716.1"/>
    <property type="molecule type" value="Genomic_DNA"/>
</dbReference>
<organism evidence="6">
    <name type="scientific">hydrocarbon metagenome</name>
    <dbReference type="NCBI Taxonomy" id="938273"/>
    <lineage>
        <taxon>unclassified sequences</taxon>
        <taxon>metagenomes</taxon>
        <taxon>ecological metagenomes</taxon>
    </lineage>
</organism>
<dbReference type="InterPro" id="IPR027417">
    <property type="entry name" value="P-loop_NTPase"/>
</dbReference>
<dbReference type="HAMAP" id="MF_00971">
    <property type="entry name" value="MutS2_archaea"/>
    <property type="match status" value="1"/>
</dbReference>
<dbReference type="Pfam" id="PF00488">
    <property type="entry name" value="MutS_V"/>
    <property type="match status" value="1"/>
</dbReference>
<dbReference type="SUPFAM" id="SSF52540">
    <property type="entry name" value="P-loop containing nucleoside triphosphate hydrolases"/>
    <property type="match status" value="1"/>
</dbReference>
<feature type="domain" description="DNA mismatch repair proteins mutS family" evidence="5">
    <location>
        <begin position="476"/>
        <end position="664"/>
    </location>
</feature>
<dbReference type="PANTHER" id="PTHR11361">
    <property type="entry name" value="DNA MISMATCH REPAIR PROTEIN MUTS FAMILY MEMBER"/>
    <property type="match status" value="1"/>
</dbReference>
<feature type="coiled-coil region" evidence="4">
    <location>
        <begin position="271"/>
        <end position="298"/>
    </location>
</feature>
<evidence type="ECO:0000256" key="1">
    <source>
        <dbReference type="ARBA" id="ARBA00022741"/>
    </source>
</evidence>
<accession>A0A0W8F796</accession>
<dbReference type="GO" id="GO:0030983">
    <property type="term" value="F:mismatched DNA binding"/>
    <property type="evidence" value="ECO:0007669"/>
    <property type="project" value="InterPro"/>
</dbReference>
<keyword evidence="1" id="KW-0547">Nucleotide-binding</keyword>